<evidence type="ECO:0000256" key="9">
    <source>
        <dbReference type="ARBA" id="ARBA00023160"/>
    </source>
</evidence>
<dbReference type="NCBIfam" id="NF006829">
    <property type="entry name" value="PRK09352.1"/>
    <property type="match status" value="1"/>
</dbReference>
<dbReference type="EMBL" id="JABFCS010000001">
    <property type="protein sequence ID" value="NNU42183.1"/>
    <property type="molecule type" value="Genomic_DNA"/>
</dbReference>
<dbReference type="CDD" id="cd00830">
    <property type="entry name" value="KAS_III"/>
    <property type="match status" value="1"/>
</dbReference>
<keyword evidence="4 13" id="KW-0963">Cytoplasm</keyword>
<dbReference type="PANTHER" id="PTHR34069">
    <property type="entry name" value="3-OXOACYL-[ACYL-CARRIER-PROTEIN] SYNTHASE 3"/>
    <property type="match status" value="1"/>
</dbReference>
<evidence type="ECO:0000313" key="16">
    <source>
        <dbReference type="EMBL" id="NNU42183.1"/>
    </source>
</evidence>
<evidence type="ECO:0000256" key="4">
    <source>
        <dbReference type="ARBA" id="ARBA00022490"/>
    </source>
</evidence>
<evidence type="ECO:0000256" key="11">
    <source>
        <dbReference type="ARBA" id="ARBA00023315"/>
    </source>
</evidence>
<dbReference type="Pfam" id="PF08541">
    <property type="entry name" value="ACP_syn_III_C"/>
    <property type="match status" value="1"/>
</dbReference>
<evidence type="ECO:0000256" key="1">
    <source>
        <dbReference type="ARBA" id="ARBA00005194"/>
    </source>
</evidence>
<evidence type="ECO:0000256" key="5">
    <source>
        <dbReference type="ARBA" id="ARBA00022516"/>
    </source>
</evidence>
<evidence type="ECO:0000256" key="13">
    <source>
        <dbReference type="HAMAP-Rule" id="MF_01815"/>
    </source>
</evidence>
<reference evidence="16 17" key="1">
    <citation type="submission" date="2020-05" db="EMBL/GenBank/DDBJ databases">
        <authorList>
            <person name="Khan S.A."/>
            <person name="Jeon C.O."/>
            <person name="Chun B.H."/>
        </authorList>
    </citation>
    <scope>NUCLEOTIDE SEQUENCE [LARGE SCALE GENOMIC DNA]</scope>
    <source>
        <strain evidence="16 17">B156</strain>
    </source>
</reference>
<dbReference type="Proteomes" id="UP000552954">
    <property type="component" value="Unassembled WGS sequence"/>
</dbReference>
<dbReference type="RefSeq" id="WP_171556567.1">
    <property type="nucleotide sequence ID" value="NZ_JABFCS010000001.1"/>
</dbReference>
<feature type="domain" description="Beta-ketoacyl-[acyl-carrier-protein] synthase III N-terminal" evidence="15">
    <location>
        <begin position="113"/>
        <end position="190"/>
    </location>
</feature>
<dbReference type="Gene3D" id="3.40.47.10">
    <property type="match status" value="1"/>
</dbReference>
<dbReference type="Pfam" id="PF08545">
    <property type="entry name" value="ACP_syn_III"/>
    <property type="match status" value="1"/>
</dbReference>
<keyword evidence="6 13" id="KW-0808">Transferase</keyword>
<sequence length="325" mass="34142">MSRYSRITGTGSFLPPRRVTNADLAAQLAAEGVETSDEWIVERTGIRARHFAERDVSTSDLGLEAARNALEAAGRKASEIDLIIVATSTPDMVFPSSATILQNKLGIAGCPAFDLQAVCSGFVYALTVADSMIKSGAASKALVIGAEVFSRILDFKDRTTCVLFGDGAGAVVLEASDTPGILSSDLHADGKHVEILCVPGTVYGGKVHGNPLLRMDGQAVFKLAVGVLEEAARTALKKAGKTEADIDWLIPHQANIRIMQGTARKLKLPMDKLVVTVDQHGNTSAASIPLALDAAVRGGKVKKGDTLMLEGVGGGFTWGAVLLDF</sequence>
<name>A0A849KD53_9BURK</name>
<evidence type="ECO:0000256" key="3">
    <source>
        <dbReference type="ARBA" id="ARBA00012333"/>
    </source>
</evidence>
<organism evidence="16 17">
    <name type="scientific">Ramlibacter montanisoli</name>
    <dbReference type="NCBI Taxonomy" id="2732512"/>
    <lineage>
        <taxon>Bacteria</taxon>
        <taxon>Pseudomonadati</taxon>
        <taxon>Pseudomonadota</taxon>
        <taxon>Betaproteobacteria</taxon>
        <taxon>Burkholderiales</taxon>
        <taxon>Comamonadaceae</taxon>
        <taxon>Ramlibacter</taxon>
    </lineage>
</organism>
<comment type="caution">
    <text evidence="16">The sequence shown here is derived from an EMBL/GenBank/DDBJ whole genome shotgun (WGS) entry which is preliminary data.</text>
</comment>
<dbReference type="GO" id="GO:0006633">
    <property type="term" value="P:fatty acid biosynthetic process"/>
    <property type="evidence" value="ECO:0007669"/>
    <property type="project" value="UniProtKB-UniRule"/>
</dbReference>
<keyword evidence="17" id="KW-1185">Reference proteome</keyword>
<comment type="domain">
    <text evidence="13">The last Arg residue of the ACP-binding site is essential for the weak association between ACP/AcpP and FabH.</text>
</comment>
<dbReference type="HAMAP" id="MF_01815">
    <property type="entry name" value="FabH"/>
    <property type="match status" value="1"/>
</dbReference>
<keyword evidence="7 13" id="KW-0276">Fatty acid metabolism</keyword>
<comment type="subunit">
    <text evidence="13">Homodimer.</text>
</comment>
<evidence type="ECO:0000256" key="2">
    <source>
        <dbReference type="ARBA" id="ARBA00008642"/>
    </source>
</evidence>
<dbReference type="PANTHER" id="PTHR34069:SF2">
    <property type="entry name" value="BETA-KETOACYL-[ACYL-CARRIER-PROTEIN] SYNTHASE III"/>
    <property type="match status" value="1"/>
</dbReference>
<dbReference type="FunFam" id="3.40.47.10:FF:000004">
    <property type="entry name" value="3-oxoacyl-[acyl-carrier-protein] synthase 3"/>
    <property type="match status" value="1"/>
</dbReference>
<evidence type="ECO:0000256" key="6">
    <source>
        <dbReference type="ARBA" id="ARBA00022679"/>
    </source>
</evidence>
<dbReference type="InterPro" id="IPR013751">
    <property type="entry name" value="ACP_syn_III_N"/>
</dbReference>
<keyword evidence="11 13" id="KW-0012">Acyltransferase</keyword>
<evidence type="ECO:0000256" key="10">
    <source>
        <dbReference type="ARBA" id="ARBA00023268"/>
    </source>
</evidence>
<comment type="subcellular location">
    <subcellularLocation>
        <location evidence="13">Cytoplasm</location>
    </subcellularLocation>
</comment>
<comment type="function">
    <text evidence="13">Catalyzes the condensation reaction of fatty acid synthesis by the addition to an acyl acceptor of two carbons from malonyl-ACP. Catalyzes the first condensation reaction which initiates fatty acid synthesis and may therefore play a role in governing the total rate of fatty acid production. Possesses both acetoacetyl-ACP synthase and acetyl transacylase activities. Its substrate specificity determines the biosynthesis of branched-chain and/or straight-chain of fatty acids.</text>
</comment>
<comment type="pathway">
    <text evidence="1 13">Lipid metabolism; fatty acid biosynthesis.</text>
</comment>
<accession>A0A849KD53</accession>
<protein>
    <recommendedName>
        <fullName evidence="3 13">Beta-ketoacyl-[acyl-carrier-protein] synthase III</fullName>
        <shortName evidence="13">Beta-ketoacyl-ACP synthase III</shortName>
        <shortName evidence="13">KAS III</shortName>
        <ecNumber evidence="3 13">2.3.1.180</ecNumber>
    </recommendedName>
    <alternativeName>
        <fullName evidence="13">3-oxoacyl-[acyl-carrier-protein] synthase 3</fullName>
    </alternativeName>
    <alternativeName>
        <fullName evidence="13">3-oxoacyl-[acyl-carrier-protein] synthase III</fullName>
    </alternativeName>
</protein>
<feature type="region of interest" description="ACP-binding" evidence="13">
    <location>
        <begin position="253"/>
        <end position="257"/>
    </location>
</feature>
<dbReference type="AlphaFoldDB" id="A0A849KD53"/>
<evidence type="ECO:0000313" key="17">
    <source>
        <dbReference type="Proteomes" id="UP000552954"/>
    </source>
</evidence>
<dbReference type="EC" id="2.3.1.180" evidence="3 13"/>
<dbReference type="InterPro" id="IPR013747">
    <property type="entry name" value="ACP_syn_III_C"/>
</dbReference>
<dbReference type="SUPFAM" id="SSF53901">
    <property type="entry name" value="Thiolase-like"/>
    <property type="match status" value="1"/>
</dbReference>
<feature type="active site" evidence="13">
    <location>
        <position position="252"/>
    </location>
</feature>
<keyword evidence="5 13" id="KW-0444">Lipid biosynthesis</keyword>
<feature type="active site" evidence="13">
    <location>
        <position position="119"/>
    </location>
</feature>
<reference evidence="16 17" key="2">
    <citation type="submission" date="2020-06" db="EMBL/GenBank/DDBJ databases">
        <title>Ramlibacter rhizophilus sp. nov., isolated from rhizosphere soil of national flower Mugunghwa from South Korea.</title>
        <authorList>
            <person name="Zheng-Fei Y."/>
            <person name="Huan T."/>
        </authorList>
    </citation>
    <scope>NUCLEOTIDE SEQUENCE [LARGE SCALE GENOMIC DNA]</scope>
    <source>
        <strain evidence="16 17">B156</strain>
    </source>
</reference>
<dbReference type="GO" id="GO:0044550">
    <property type="term" value="P:secondary metabolite biosynthetic process"/>
    <property type="evidence" value="ECO:0007669"/>
    <property type="project" value="TreeGrafter"/>
</dbReference>
<dbReference type="NCBIfam" id="TIGR00747">
    <property type="entry name" value="fabH"/>
    <property type="match status" value="1"/>
</dbReference>
<dbReference type="InterPro" id="IPR016039">
    <property type="entry name" value="Thiolase-like"/>
</dbReference>
<feature type="active site" evidence="13">
    <location>
        <position position="282"/>
    </location>
</feature>
<evidence type="ECO:0000259" key="14">
    <source>
        <dbReference type="Pfam" id="PF08541"/>
    </source>
</evidence>
<evidence type="ECO:0000256" key="8">
    <source>
        <dbReference type="ARBA" id="ARBA00023098"/>
    </source>
</evidence>
<keyword evidence="9 13" id="KW-0275">Fatty acid biosynthesis</keyword>
<gene>
    <name evidence="13" type="primary">fabH</name>
    <name evidence="16" type="ORF">HK415_01940</name>
</gene>
<evidence type="ECO:0000259" key="15">
    <source>
        <dbReference type="Pfam" id="PF08545"/>
    </source>
</evidence>
<dbReference type="GO" id="GO:0033818">
    <property type="term" value="F:beta-ketoacyl-acyl-carrier-protein synthase III activity"/>
    <property type="evidence" value="ECO:0007669"/>
    <property type="project" value="UniProtKB-UniRule"/>
</dbReference>
<comment type="similarity">
    <text evidence="2 13">Belongs to the thiolase-like superfamily. FabH family.</text>
</comment>
<evidence type="ECO:0000256" key="7">
    <source>
        <dbReference type="ARBA" id="ARBA00022832"/>
    </source>
</evidence>
<proteinExistence type="inferred from homology"/>
<dbReference type="GO" id="GO:0004315">
    <property type="term" value="F:3-oxoacyl-[acyl-carrier-protein] synthase activity"/>
    <property type="evidence" value="ECO:0007669"/>
    <property type="project" value="InterPro"/>
</dbReference>
<keyword evidence="10 13" id="KW-0511">Multifunctional enzyme</keyword>
<keyword evidence="8 13" id="KW-0443">Lipid metabolism</keyword>
<dbReference type="UniPathway" id="UPA00094"/>
<evidence type="ECO:0000256" key="12">
    <source>
        <dbReference type="ARBA" id="ARBA00051096"/>
    </source>
</evidence>
<feature type="domain" description="Beta-ketoacyl-[acyl-carrier-protein] synthase III C-terminal" evidence="14">
    <location>
        <begin position="236"/>
        <end position="324"/>
    </location>
</feature>
<comment type="catalytic activity">
    <reaction evidence="12">
        <text>malonyl-[ACP] + acetyl-CoA + H(+) = 3-oxobutanoyl-[ACP] + CO2 + CoA</text>
        <dbReference type="Rhea" id="RHEA:12080"/>
        <dbReference type="Rhea" id="RHEA-COMP:9623"/>
        <dbReference type="Rhea" id="RHEA-COMP:9625"/>
        <dbReference type="ChEBI" id="CHEBI:15378"/>
        <dbReference type="ChEBI" id="CHEBI:16526"/>
        <dbReference type="ChEBI" id="CHEBI:57287"/>
        <dbReference type="ChEBI" id="CHEBI:57288"/>
        <dbReference type="ChEBI" id="CHEBI:78449"/>
        <dbReference type="ChEBI" id="CHEBI:78450"/>
        <dbReference type="EC" id="2.3.1.180"/>
    </reaction>
    <physiologicalReaction direction="left-to-right" evidence="12">
        <dbReference type="Rhea" id="RHEA:12081"/>
    </physiologicalReaction>
</comment>
<dbReference type="InterPro" id="IPR004655">
    <property type="entry name" value="FabH"/>
</dbReference>
<dbReference type="GO" id="GO:0005737">
    <property type="term" value="C:cytoplasm"/>
    <property type="evidence" value="ECO:0007669"/>
    <property type="project" value="UniProtKB-SubCell"/>
</dbReference>